<comment type="subcellular location">
    <subcellularLocation>
        <location evidence="1">Membrane</location>
    </subcellularLocation>
</comment>
<dbReference type="InParanoid" id="S8EE44"/>
<evidence type="ECO:0000259" key="5">
    <source>
        <dbReference type="SMART" id="SM01158"/>
    </source>
</evidence>
<dbReference type="OrthoDB" id="2012278at2759"/>
<dbReference type="EMBL" id="KE504141">
    <property type="protein sequence ID" value="EPT01509.1"/>
    <property type="molecule type" value="Genomic_DNA"/>
</dbReference>
<evidence type="ECO:0000256" key="3">
    <source>
        <dbReference type="ARBA" id="ARBA00022989"/>
    </source>
</evidence>
<dbReference type="SMART" id="SM01158">
    <property type="entry name" value="DUF1741"/>
    <property type="match status" value="1"/>
</dbReference>
<dbReference type="Pfam" id="PF08427">
    <property type="entry name" value="ARMH3_C"/>
    <property type="match status" value="1"/>
</dbReference>
<dbReference type="GO" id="GO:0016020">
    <property type="term" value="C:membrane"/>
    <property type="evidence" value="ECO:0007669"/>
    <property type="project" value="UniProtKB-SubCell"/>
</dbReference>
<dbReference type="InterPro" id="IPR013636">
    <property type="entry name" value="ARMH3_C"/>
</dbReference>
<evidence type="ECO:0000256" key="4">
    <source>
        <dbReference type="ARBA" id="ARBA00023136"/>
    </source>
</evidence>
<dbReference type="HOGENOM" id="CLU_029861_1_0_1"/>
<keyword evidence="2" id="KW-0812">Transmembrane</keyword>
<dbReference type="PANTHER" id="PTHR13608:SF3">
    <property type="entry name" value="ARMADILLO-LIKE HELICAL DOMAIN-CONTAINING PROTEIN 3"/>
    <property type="match status" value="1"/>
</dbReference>
<accession>S8EE44</accession>
<dbReference type="STRING" id="743788.S8EE44"/>
<evidence type="ECO:0000313" key="6">
    <source>
        <dbReference type="EMBL" id="EPT01509.1"/>
    </source>
</evidence>
<protein>
    <recommendedName>
        <fullName evidence="5">Armadillo-like helical domain-containing protein</fullName>
    </recommendedName>
</protein>
<keyword evidence="4" id="KW-0472">Membrane</keyword>
<dbReference type="Proteomes" id="UP000015241">
    <property type="component" value="Unassembled WGS sequence"/>
</dbReference>
<name>S8EE44_FOMSC</name>
<feature type="domain" description="Armadillo-like helical" evidence="5">
    <location>
        <begin position="289"/>
        <end position="493"/>
    </location>
</feature>
<evidence type="ECO:0000256" key="1">
    <source>
        <dbReference type="ARBA" id="ARBA00004370"/>
    </source>
</evidence>
<dbReference type="AlphaFoldDB" id="S8EE44"/>
<dbReference type="PANTHER" id="PTHR13608">
    <property type="entry name" value="ARMADILLO-LIKE HELICAL DOMAIN-CONTAINING PROTEIN 3"/>
    <property type="match status" value="1"/>
</dbReference>
<proteinExistence type="predicted"/>
<dbReference type="eggNOG" id="KOG4654">
    <property type="taxonomic scope" value="Eukaryota"/>
</dbReference>
<sequence length="497" mass="55725">MEIFAGGVNESDKVFGDMTAMIEETLGDSSIPVDLRHQVLQLAVILMSGISQLSPGAYFLRRDLFPSIVAIITTPETEQFTFEAAVLLALLANFHKSEAAKLNPYLKRMRETQDEQLMRKLCWASNFAVDAVVRAYQNISDDSPSSLSATFGSLLSSMRPDRALSSTPTDLPRELFKDQPIEACVILLPIFEFLHVNERFHTSLLKPLTTETEPPSPTRIFPLPYTLLTLASYLLTHASSVHAPRAIGYAHLSLNILLVMAESKVIMGAFCNRGDADIRLCRQRPPLLPNPGPRMPICAVLDCCVLWLRHNLHKRLEVHSYLVCTRICYHVLWYVQRERIRLDYHWPELWSALIGLLDFLVNKLDSLLTTGGVEQLIQETLMILDLALCHAGALLQNPTAIHELVYEVVRSSEVLKRLQIILDELALPAFTSRRRPSIPTHSSPDALTNILTVAIHYEAKIREAKATSARSALRAVAKEVDRDGLTYGKNLHVDEPP</sequence>
<evidence type="ECO:0000313" key="7">
    <source>
        <dbReference type="Proteomes" id="UP000015241"/>
    </source>
</evidence>
<keyword evidence="3" id="KW-1133">Transmembrane helix</keyword>
<evidence type="ECO:0000256" key="2">
    <source>
        <dbReference type="ARBA" id="ARBA00022692"/>
    </source>
</evidence>
<reference evidence="6 7" key="1">
    <citation type="journal article" date="2012" name="Science">
        <title>The Paleozoic origin of enzymatic lignin decomposition reconstructed from 31 fungal genomes.</title>
        <authorList>
            <person name="Floudas D."/>
            <person name="Binder M."/>
            <person name="Riley R."/>
            <person name="Barry K."/>
            <person name="Blanchette R.A."/>
            <person name="Henrissat B."/>
            <person name="Martinez A.T."/>
            <person name="Otillar R."/>
            <person name="Spatafora J.W."/>
            <person name="Yadav J.S."/>
            <person name="Aerts A."/>
            <person name="Benoit I."/>
            <person name="Boyd A."/>
            <person name="Carlson A."/>
            <person name="Copeland A."/>
            <person name="Coutinho P.M."/>
            <person name="de Vries R.P."/>
            <person name="Ferreira P."/>
            <person name="Findley K."/>
            <person name="Foster B."/>
            <person name="Gaskell J."/>
            <person name="Glotzer D."/>
            <person name="Gorecki P."/>
            <person name="Heitman J."/>
            <person name="Hesse C."/>
            <person name="Hori C."/>
            <person name="Igarashi K."/>
            <person name="Jurgens J.A."/>
            <person name="Kallen N."/>
            <person name="Kersten P."/>
            <person name="Kohler A."/>
            <person name="Kuees U."/>
            <person name="Kumar T.K.A."/>
            <person name="Kuo A."/>
            <person name="LaButti K."/>
            <person name="Larrondo L.F."/>
            <person name="Lindquist E."/>
            <person name="Ling A."/>
            <person name="Lombard V."/>
            <person name="Lucas S."/>
            <person name="Lundell T."/>
            <person name="Martin R."/>
            <person name="McLaughlin D.J."/>
            <person name="Morgenstern I."/>
            <person name="Morin E."/>
            <person name="Murat C."/>
            <person name="Nagy L.G."/>
            <person name="Nolan M."/>
            <person name="Ohm R.A."/>
            <person name="Patyshakuliyeva A."/>
            <person name="Rokas A."/>
            <person name="Ruiz-Duenas F.J."/>
            <person name="Sabat G."/>
            <person name="Salamov A."/>
            <person name="Samejima M."/>
            <person name="Schmutz J."/>
            <person name="Slot J.C."/>
            <person name="St John F."/>
            <person name="Stenlid J."/>
            <person name="Sun H."/>
            <person name="Sun S."/>
            <person name="Syed K."/>
            <person name="Tsang A."/>
            <person name="Wiebenga A."/>
            <person name="Young D."/>
            <person name="Pisabarro A."/>
            <person name="Eastwood D.C."/>
            <person name="Martin F."/>
            <person name="Cullen D."/>
            <person name="Grigoriev I.V."/>
            <person name="Hibbett D.S."/>
        </authorList>
    </citation>
    <scope>NUCLEOTIDE SEQUENCE</scope>
    <source>
        <strain evidence="7">FP-58527</strain>
    </source>
</reference>
<dbReference type="InterPro" id="IPR039868">
    <property type="entry name" value="ARMD3-like"/>
</dbReference>
<dbReference type="FunCoup" id="S8EE44">
    <property type="interactions" value="489"/>
</dbReference>
<dbReference type="GO" id="GO:0005829">
    <property type="term" value="C:cytosol"/>
    <property type="evidence" value="ECO:0007669"/>
    <property type="project" value="TreeGrafter"/>
</dbReference>
<organism evidence="6 7">
    <name type="scientific">Fomitopsis schrenkii</name>
    <name type="common">Brown rot fungus</name>
    <dbReference type="NCBI Taxonomy" id="2126942"/>
    <lineage>
        <taxon>Eukaryota</taxon>
        <taxon>Fungi</taxon>
        <taxon>Dikarya</taxon>
        <taxon>Basidiomycota</taxon>
        <taxon>Agaricomycotina</taxon>
        <taxon>Agaricomycetes</taxon>
        <taxon>Polyporales</taxon>
        <taxon>Fomitopsis</taxon>
    </lineage>
</organism>
<keyword evidence="7" id="KW-1185">Reference proteome</keyword>
<gene>
    <name evidence="6" type="ORF">FOMPIDRAFT_1036210</name>
</gene>